<dbReference type="NCBIfam" id="NF001221">
    <property type="entry name" value="PRK00197.1"/>
    <property type="match status" value="1"/>
</dbReference>
<dbReference type="InterPro" id="IPR016163">
    <property type="entry name" value="Ald_DH_C"/>
</dbReference>
<dbReference type="CDD" id="cd07079">
    <property type="entry name" value="ALDH_F18-19_ProA-GPR"/>
    <property type="match status" value="1"/>
</dbReference>
<organism evidence="9 10">
    <name type="scientific">Flavimaricola marinus</name>
    <dbReference type="NCBI Taxonomy" id="1819565"/>
    <lineage>
        <taxon>Bacteria</taxon>
        <taxon>Pseudomonadati</taxon>
        <taxon>Pseudomonadota</taxon>
        <taxon>Alphaproteobacteria</taxon>
        <taxon>Rhodobacterales</taxon>
        <taxon>Paracoccaceae</taxon>
        <taxon>Flavimaricola</taxon>
    </lineage>
</organism>
<dbReference type="Proteomes" id="UP000201613">
    <property type="component" value="Unassembled WGS sequence"/>
</dbReference>
<dbReference type="Gene3D" id="3.40.309.10">
    <property type="entry name" value="Aldehyde Dehydrogenase, Chain A, domain 2"/>
    <property type="match status" value="1"/>
</dbReference>
<dbReference type="HAMAP" id="MF_00412">
    <property type="entry name" value="ProA"/>
    <property type="match status" value="1"/>
</dbReference>
<keyword evidence="2 7" id="KW-0028">Amino-acid biosynthesis</keyword>
<dbReference type="GO" id="GO:0055129">
    <property type="term" value="P:L-proline biosynthetic process"/>
    <property type="evidence" value="ECO:0007669"/>
    <property type="project" value="UniProtKB-UniRule"/>
</dbReference>
<dbReference type="Pfam" id="PF00171">
    <property type="entry name" value="Aldedh"/>
    <property type="match status" value="1"/>
</dbReference>
<keyword evidence="3 7" id="KW-0641">Proline biosynthesis</keyword>
<proteinExistence type="inferred from homology"/>
<accession>A0A238LCP5</accession>
<protein>
    <recommendedName>
        <fullName evidence="7">Gamma-glutamyl phosphate reductase</fullName>
        <shortName evidence="7">GPR</shortName>
        <ecNumber evidence="7">1.2.1.41</ecNumber>
    </recommendedName>
    <alternativeName>
        <fullName evidence="7">Glutamate-5-semialdehyde dehydrogenase</fullName>
    </alternativeName>
    <alternativeName>
        <fullName evidence="7">Glutamyl-gamma-semialdehyde dehydrogenase</fullName>
        <shortName evidence="7">GSA dehydrogenase</shortName>
    </alternativeName>
</protein>
<evidence type="ECO:0000256" key="3">
    <source>
        <dbReference type="ARBA" id="ARBA00022650"/>
    </source>
</evidence>
<dbReference type="UniPathway" id="UPA00098">
    <property type="reaction ID" value="UER00360"/>
</dbReference>
<dbReference type="GO" id="GO:0005737">
    <property type="term" value="C:cytoplasm"/>
    <property type="evidence" value="ECO:0007669"/>
    <property type="project" value="UniProtKB-SubCell"/>
</dbReference>
<comment type="catalytic activity">
    <reaction evidence="6 7">
        <text>L-glutamate 5-semialdehyde + phosphate + NADP(+) = L-glutamyl 5-phosphate + NADPH + H(+)</text>
        <dbReference type="Rhea" id="RHEA:19541"/>
        <dbReference type="ChEBI" id="CHEBI:15378"/>
        <dbReference type="ChEBI" id="CHEBI:43474"/>
        <dbReference type="ChEBI" id="CHEBI:57783"/>
        <dbReference type="ChEBI" id="CHEBI:58066"/>
        <dbReference type="ChEBI" id="CHEBI:58274"/>
        <dbReference type="ChEBI" id="CHEBI:58349"/>
        <dbReference type="EC" id="1.2.1.41"/>
    </reaction>
</comment>
<evidence type="ECO:0000256" key="1">
    <source>
        <dbReference type="ARBA" id="ARBA00004985"/>
    </source>
</evidence>
<keyword evidence="10" id="KW-1185">Reference proteome</keyword>
<comment type="subcellular location">
    <subcellularLocation>
        <location evidence="7">Cytoplasm</location>
    </subcellularLocation>
</comment>
<gene>
    <name evidence="9" type="primary">proA_2</name>
    <name evidence="7" type="synonym">proA</name>
    <name evidence="9" type="ORF">LOM8899_01467</name>
</gene>
<name>A0A238LCP5_9RHOB</name>
<dbReference type="PIRSF" id="PIRSF000151">
    <property type="entry name" value="GPR"/>
    <property type="match status" value="1"/>
</dbReference>
<dbReference type="PANTHER" id="PTHR11063:SF8">
    <property type="entry name" value="DELTA-1-PYRROLINE-5-CARBOXYLATE SYNTHASE"/>
    <property type="match status" value="1"/>
</dbReference>
<dbReference type="GO" id="GO:0004350">
    <property type="term" value="F:glutamate-5-semialdehyde dehydrogenase activity"/>
    <property type="evidence" value="ECO:0007669"/>
    <property type="project" value="UniProtKB-UniRule"/>
</dbReference>
<reference evidence="10" key="1">
    <citation type="submission" date="2017-05" db="EMBL/GenBank/DDBJ databases">
        <authorList>
            <person name="Rodrigo-Torres L."/>
            <person name="Arahal R. D."/>
            <person name="Lucena T."/>
        </authorList>
    </citation>
    <scope>NUCLEOTIDE SEQUENCE [LARGE SCALE GENOMIC DNA]</scope>
    <source>
        <strain evidence="10">CECT 8899</strain>
    </source>
</reference>
<dbReference type="RefSeq" id="WP_093991544.1">
    <property type="nucleotide sequence ID" value="NZ_FXZK01000002.1"/>
</dbReference>
<evidence type="ECO:0000256" key="5">
    <source>
        <dbReference type="ARBA" id="ARBA00023002"/>
    </source>
</evidence>
<comment type="pathway">
    <text evidence="1 7">Amino-acid biosynthesis; L-proline biosynthesis; L-glutamate 5-semialdehyde from L-glutamate: step 2/2.</text>
</comment>
<comment type="function">
    <text evidence="7">Catalyzes the NADPH-dependent reduction of L-glutamate 5-phosphate into L-glutamate 5-semialdehyde and phosphate. The product spontaneously undergoes cyclization to form 1-pyrroline-5-carboxylate.</text>
</comment>
<comment type="similarity">
    <text evidence="7">Belongs to the gamma-glutamyl phosphate reductase family.</text>
</comment>
<dbReference type="OrthoDB" id="9809970at2"/>
<dbReference type="InterPro" id="IPR020593">
    <property type="entry name" value="G-glutamylP_reductase_CS"/>
</dbReference>
<evidence type="ECO:0000256" key="2">
    <source>
        <dbReference type="ARBA" id="ARBA00022605"/>
    </source>
</evidence>
<keyword evidence="7" id="KW-0963">Cytoplasm</keyword>
<dbReference type="InterPro" id="IPR012134">
    <property type="entry name" value="Glu-5-SA_DH"/>
</dbReference>
<evidence type="ECO:0000256" key="4">
    <source>
        <dbReference type="ARBA" id="ARBA00022857"/>
    </source>
</evidence>
<keyword evidence="5 7" id="KW-0560">Oxidoreductase</keyword>
<evidence type="ECO:0000256" key="6">
    <source>
        <dbReference type="ARBA" id="ARBA00049024"/>
    </source>
</evidence>
<dbReference type="SUPFAM" id="SSF53720">
    <property type="entry name" value="ALDH-like"/>
    <property type="match status" value="1"/>
</dbReference>
<evidence type="ECO:0000313" key="10">
    <source>
        <dbReference type="Proteomes" id="UP000201613"/>
    </source>
</evidence>
<evidence type="ECO:0000259" key="8">
    <source>
        <dbReference type="Pfam" id="PF00171"/>
    </source>
</evidence>
<feature type="domain" description="Aldehyde dehydrogenase" evidence="8">
    <location>
        <begin position="12"/>
        <end position="283"/>
    </location>
</feature>
<dbReference type="AlphaFoldDB" id="A0A238LCP5"/>
<dbReference type="InterPro" id="IPR000965">
    <property type="entry name" value="GPR_dom"/>
</dbReference>
<evidence type="ECO:0000313" key="9">
    <source>
        <dbReference type="EMBL" id="SMY07333.1"/>
    </source>
</evidence>
<dbReference type="Gene3D" id="3.40.605.10">
    <property type="entry name" value="Aldehyde Dehydrogenase, Chain A, domain 1"/>
    <property type="match status" value="1"/>
</dbReference>
<keyword evidence="4 7" id="KW-0521">NADP</keyword>
<dbReference type="InterPro" id="IPR016162">
    <property type="entry name" value="Ald_DH_N"/>
</dbReference>
<dbReference type="InterPro" id="IPR016161">
    <property type="entry name" value="Ald_DH/histidinol_DH"/>
</dbReference>
<dbReference type="PANTHER" id="PTHR11063">
    <property type="entry name" value="GLUTAMATE SEMIALDEHYDE DEHYDROGENASE"/>
    <property type="match status" value="1"/>
</dbReference>
<dbReference type="PROSITE" id="PS01223">
    <property type="entry name" value="PROA"/>
    <property type="match status" value="1"/>
</dbReference>
<evidence type="ECO:0000256" key="7">
    <source>
        <dbReference type="HAMAP-Rule" id="MF_00412"/>
    </source>
</evidence>
<dbReference type="EC" id="1.2.1.41" evidence="7"/>
<sequence length="421" mass="43921">MDDQTDITAVMDDIGSRARAASAILASTSAEAKTKALTAAADAVWEHRADIISANAEDLKFGAAKGLSPAMMDRLMLDDDRVAGIVEGLRAVAAQKDPVGDVIAEWDMPSGLNIRRVRTPLGVIGVIYESRPNVTADAGALCLKSGNAVILRGGSESFNSSSAIHQCLVEGLTEAGLPADAIQLVPTRDRAAVSAMLTATDHIDVIVPRGGKGLVGLVQREARVPVFAHLEGICHTYVDGKADPAMALEIVLNAKTRRTGICGALECLLVDQAFYDKHGAILIEGLVAAGVEVRADGVLANVPGTSPASADDFGREFLDMICSAKIVDGVEGAIAHIRKYGSDHTDAIITEDEAVAAHFFAQLDSAILMHNASTQFADGGEFGMGAEIGIATGKMHARGPVGAEQLTSFQYLVKGKGSLRG</sequence>
<dbReference type="GO" id="GO:0050661">
    <property type="term" value="F:NADP binding"/>
    <property type="evidence" value="ECO:0007669"/>
    <property type="project" value="InterPro"/>
</dbReference>
<dbReference type="NCBIfam" id="TIGR00407">
    <property type="entry name" value="proA"/>
    <property type="match status" value="1"/>
</dbReference>
<dbReference type="EMBL" id="FXZK01000002">
    <property type="protein sequence ID" value="SMY07333.1"/>
    <property type="molecule type" value="Genomic_DNA"/>
</dbReference>
<dbReference type="InterPro" id="IPR015590">
    <property type="entry name" value="Aldehyde_DH_dom"/>
</dbReference>